<evidence type="ECO:0000313" key="1">
    <source>
        <dbReference type="EMBL" id="KMP00254.1"/>
    </source>
</evidence>
<evidence type="ECO:0000313" key="2">
    <source>
        <dbReference type="Proteomes" id="UP000054565"/>
    </source>
</evidence>
<dbReference type="Proteomes" id="UP000054565">
    <property type="component" value="Unassembled WGS sequence"/>
</dbReference>
<accession>A0A0J6XZN2</accession>
<proteinExistence type="predicted"/>
<dbReference type="EMBL" id="DS028093">
    <property type="protein sequence ID" value="KMP00254.1"/>
    <property type="molecule type" value="Genomic_DNA"/>
</dbReference>
<organism evidence="1 2">
    <name type="scientific">Coccidioides immitis RMSCC 2394</name>
    <dbReference type="NCBI Taxonomy" id="404692"/>
    <lineage>
        <taxon>Eukaryota</taxon>
        <taxon>Fungi</taxon>
        <taxon>Dikarya</taxon>
        <taxon>Ascomycota</taxon>
        <taxon>Pezizomycotina</taxon>
        <taxon>Eurotiomycetes</taxon>
        <taxon>Eurotiomycetidae</taxon>
        <taxon>Onygenales</taxon>
        <taxon>Onygenaceae</taxon>
        <taxon>Coccidioides</taxon>
    </lineage>
</organism>
<dbReference type="AlphaFoldDB" id="A0A0J6XZN2"/>
<reference evidence="2" key="1">
    <citation type="journal article" date="2010" name="Genome Res.">
        <title>Population genomic sequencing of Coccidioides fungi reveals recent hybridization and transposon control.</title>
        <authorList>
            <person name="Neafsey D.E."/>
            <person name="Barker B.M."/>
            <person name="Sharpton T.J."/>
            <person name="Stajich J.E."/>
            <person name="Park D.J."/>
            <person name="Whiston E."/>
            <person name="Hung C.-Y."/>
            <person name="McMahan C."/>
            <person name="White J."/>
            <person name="Sykes S."/>
            <person name="Heiman D."/>
            <person name="Young S."/>
            <person name="Zeng Q."/>
            <person name="Abouelleil A."/>
            <person name="Aftuck L."/>
            <person name="Bessette D."/>
            <person name="Brown A."/>
            <person name="FitzGerald M."/>
            <person name="Lui A."/>
            <person name="Macdonald J.P."/>
            <person name="Priest M."/>
            <person name="Orbach M.J."/>
            <person name="Galgiani J.N."/>
            <person name="Kirkland T.N."/>
            <person name="Cole G.T."/>
            <person name="Birren B.W."/>
            <person name="Henn M.R."/>
            <person name="Taylor J.W."/>
            <person name="Rounsley S.D."/>
        </authorList>
    </citation>
    <scope>NUCLEOTIDE SEQUENCE [LARGE SCALE GENOMIC DNA]</scope>
    <source>
        <strain evidence="2">RMSCC 2394</strain>
    </source>
</reference>
<name>A0A0J6XZN2_COCIT</name>
<protein>
    <submittedName>
        <fullName evidence="1">Uncharacterized protein</fullName>
    </submittedName>
</protein>
<gene>
    <name evidence="1" type="ORF">CIRG_00396</name>
</gene>
<sequence length="124" mass="13169">MAGRSECSCVAADAVVARAVNVALAPGPGFPSPTSLLSHPFWPFESAGASSVGSTSKLRVLMLGPAEEERVSFTSGYTHQHCGELVSYGKWNSPWKMLSLSPPRSEFEATYSGSIETNFIGITQ</sequence>